<feature type="region of interest" description="Disordered" evidence="5">
    <location>
        <begin position="262"/>
        <end position="305"/>
    </location>
</feature>
<evidence type="ECO:0000313" key="7">
    <source>
        <dbReference type="Proteomes" id="UP000692954"/>
    </source>
</evidence>
<dbReference type="InterPro" id="IPR010301">
    <property type="entry name" value="RRP1"/>
</dbReference>
<keyword evidence="4" id="KW-0539">Nucleus</keyword>
<dbReference type="Pfam" id="PF05997">
    <property type="entry name" value="Nop52"/>
    <property type="match status" value="1"/>
</dbReference>
<evidence type="ECO:0000256" key="3">
    <source>
        <dbReference type="ARBA" id="ARBA00022552"/>
    </source>
</evidence>
<evidence type="ECO:0000256" key="2">
    <source>
        <dbReference type="ARBA" id="ARBA00006374"/>
    </source>
</evidence>
<dbReference type="GO" id="GO:0005634">
    <property type="term" value="C:nucleus"/>
    <property type="evidence" value="ECO:0007669"/>
    <property type="project" value="UniProtKB-SubCell"/>
</dbReference>
<keyword evidence="3" id="KW-0698">rRNA processing</keyword>
<comment type="caution">
    <text evidence="6">The sequence shown here is derived from an EMBL/GenBank/DDBJ whole genome shotgun (WGS) entry which is preliminary data.</text>
</comment>
<dbReference type="OrthoDB" id="2019504at2759"/>
<dbReference type="GO" id="GO:0030688">
    <property type="term" value="C:preribosome, small subunit precursor"/>
    <property type="evidence" value="ECO:0007669"/>
    <property type="project" value="InterPro"/>
</dbReference>
<evidence type="ECO:0000256" key="4">
    <source>
        <dbReference type="ARBA" id="ARBA00023242"/>
    </source>
</evidence>
<name>A0A8S1P7B8_9CILI</name>
<gene>
    <name evidence="6" type="ORF">PSON_ATCC_30995.1.T0700268</name>
</gene>
<organism evidence="6 7">
    <name type="scientific">Paramecium sonneborni</name>
    <dbReference type="NCBI Taxonomy" id="65129"/>
    <lineage>
        <taxon>Eukaryota</taxon>
        <taxon>Sar</taxon>
        <taxon>Alveolata</taxon>
        <taxon>Ciliophora</taxon>
        <taxon>Intramacronucleata</taxon>
        <taxon>Oligohymenophorea</taxon>
        <taxon>Peniculida</taxon>
        <taxon>Parameciidae</taxon>
        <taxon>Paramecium</taxon>
    </lineage>
</organism>
<dbReference type="AlphaFoldDB" id="A0A8S1P7B8"/>
<evidence type="ECO:0000313" key="6">
    <source>
        <dbReference type="EMBL" id="CAD8098734.1"/>
    </source>
</evidence>
<feature type="region of interest" description="Disordered" evidence="5">
    <location>
        <begin position="311"/>
        <end position="330"/>
    </location>
</feature>
<feature type="region of interest" description="Disordered" evidence="5">
    <location>
        <begin position="342"/>
        <end position="369"/>
    </location>
</feature>
<dbReference type="Proteomes" id="UP000692954">
    <property type="component" value="Unassembled WGS sequence"/>
</dbReference>
<keyword evidence="7" id="KW-1185">Reference proteome</keyword>
<comment type="similarity">
    <text evidence="2">Belongs to the RRP1 family.</text>
</comment>
<evidence type="ECO:0000256" key="5">
    <source>
        <dbReference type="SAM" id="MobiDB-lite"/>
    </source>
</evidence>
<accession>A0A8S1P7B8</accession>
<dbReference type="PANTHER" id="PTHR13026:SF0">
    <property type="entry name" value="RIBOSOMAL RNA PROCESSING 1B"/>
    <property type="match status" value="1"/>
</dbReference>
<evidence type="ECO:0000256" key="1">
    <source>
        <dbReference type="ARBA" id="ARBA00004123"/>
    </source>
</evidence>
<sequence length="489" mass="58466">MTTVSVDFLQQITLLDPMNRKQTITELKKVLTKPLLLSDYKKIWKALYYAMWSSDKYQNQQILASEISQLTRMFYSNFTAFIQFSRAMFHVFMLEWEKIDYWRINKFMLLFREIIEEQIKICKHFNWKTVPQLIALYNETVLNLSEFQTVQGATLHFIQIFVQCMAKHMSDSTVTYIQVKELIDGFLDILKHSPNKTLRDKTIQYVYEYIEEKQSNETYLSAFDSKRYGNHVFKLASQENVNPQNRKSLYRVAEIFHFKEEQDESPQMEVEEAPKKKKKKNNQDIQQIQKSKEKQQFEDNNVQQQQNEEQLFNQEQEQEEQEQQQQQQEQQQVTQITSQVIKKNGKEKVPKEKDQQQQQSNTKAKQKEEKAILKLHKKQEEQINSQYMQDSPIQDEDETIEGDDYSEVRKNPNKLKTLKEIMNSVPVYLFMNPAEKRKYFKSINMKFQEALQKEKGTHCTHNKNVHFDLAKNKVKTFKQTDNVLRISKS</sequence>
<comment type="subcellular location">
    <subcellularLocation>
        <location evidence="1">Nucleus</location>
    </subcellularLocation>
</comment>
<proteinExistence type="inferred from homology"/>
<dbReference type="PANTHER" id="PTHR13026">
    <property type="entry name" value="NNP-1 PROTEIN NOVEL NUCLEAR PROTEIN 1 NOP52"/>
    <property type="match status" value="1"/>
</dbReference>
<dbReference type="EMBL" id="CAJJDN010000070">
    <property type="protein sequence ID" value="CAD8098734.1"/>
    <property type="molecule type" value="Genomic_DNA"/>
</dbReference>
<protein>
    <submittedName>
        <fullName evidence="6">Uncharacterized protein</fullName>
    </submittedName>
</protein>
<feature type="compositionally biased region" description="Basic and acidic residues" evidence="5">
    <location>
        <begin position="344"/>
        <end position="355"/>
    </location>
</feature>
<dbReference type="GO" id="GO:0006364">
    <property type="term" value="P:rRNA processing"/>
    <property type="evidence" value="ECO:0007669"/>
    <property type="project" value="UniProtKB-KW"/>
</dbReference>
<feature type="compositionally biased region" description="Acidic residues" evidence="5">
    <location>
        <begin position="262"/>
        <end position="271"/>
    </location>
</feature>
<reference evidence="6" key="1">
    <citation type="submission" date="2021-01" db="EMBL/GenBank/DDBJ databases">
        <authorList>
            <consortium name="Genoscope - CEA"/>
            <person name="William W."/>
        </authorList>
    </citation>
    <scope>NUCLEOTIDE SEQUENCE</scope>
</reference>